<dbReference type="EMBL" id="BAAABY010000014">
    <property type="protein sequence ID" value="GAA0458034.1"/>
    <property type="molecule type" value="Genomic_DNA"/>
</dbReference>
<feature type="transmembrane region" description="Helical" evidence="1">
    <location>
        <begin position="211"/>
        <end position="233"/>
    </location>
</feature>
<comment type="caution">
    <text evidence="3">The sequence shown here is derived from an EMBL/GenBank/DDBJ whole genome shotgun (WGS) entry which is preliminary data.</text>
</comment>
<name>A0ABN0ZT04_9ACTN</name>
<dbReference type="InterPro" id="IPR046675">
    <property type="entry name" value="DUF6545"/>
</dbReference>
<keyword evidence="1" id="KW-0812">Transmembrane</keyword>
<keyword evidence="1" id="KW-0472">Membrane</keyword>
<feature type="transmembrane region" description="Helical" evidence="1">
    <location>
        <begin position="107"/>
        <end position="126"/>
    </location>
</feature>
<keyword evidence="4" id="KW-1185">Reference proteome</keyword>
<proteinExistence type="predicted"/>
<evidence type="ECO:0000259" key="2">
    <source>
        <dbReference type="Pfam" id="PF20182"/>
    </source>
</evidence>
<accession>A0ABN0ZT04</accession>
<reference evidence="3 4" key="1">
    <citation type="journal article" date="2019" name="Int. J. Syst. Evol. Microbiol.">
        <title>The Global Catalogue of Microorganisms (GCM) 10K type strain sequencing project: providing services to taxonomists for standard genome sequencing and annotation.</title>
        <authorList>
            <consortium name="The Broad Institute Genomics Platform"/>
            <consortium name="The Broad Institute Genome Sequencing Center for Infectious Disease"/>
            <person name="Wu L."/>
            <person name="Ma J."/>
        </authorList>
    </citation>
    <scope>NUCLEOTIDE SEQUENCE [LARGE SCALE GENOMIC DNA]</scope>
    <source>
        <strain evidence="3 4">JCM 4805</strain>
    </source>
</reference>
<organism evidence="3 4">
    <name type="scientific">Streptomyces olivaceiscleroticus</name>
    <dbReference type="NCBI Taxonomy" id="68245"/>
    <lineage>
        <taxon>Bacteria</taxon>
        <taxon>Bacillati</taxon>
        <taxon>Actinomycetota</taxon>
        <taxon>Actinomycetes</taxon>
        <taxon>Kitasatosporales</taxon>
        <taxon>Streptomycetaceae</taxon>
        <taxon>Streptomyces</taxon>
    </lineage>
</organism>
<dbReference type="InterPro" id="IPR050039">
    <property type="entry name" value="MAB_1171c-like"/>
</dbReference>
<keyword evidence="1" id="KW-1133">Transmembrane helix</keyword>
<feature type="transmembrane region" description="Helical" evidence="1">
    <location>
        <begin position="253"/>
        <end position="278"/>
    </location>
</feature>
<dbReference type="Proteomes" id="UP001500909">
    <property type="component" value="Unassembled WGS sequence"/>
</dbReference>
<feature type="transmembrane region" description="Helical" evidence="1">
    <location>
        <begin position="178"/>
        <end position="199"/>
    </location>
</feature>
<dbReference type="NCBIfam" id="NF042915">
    <property type="entry name" value="MAB_1171c_fam"/>
    <property type="match status" value="1"/>
</dbReference>
<feature type="domain" description="DUF6545" evidence="2">
    <location>
        <begin position="284"/>
        <end position="421"/>
    </location>
</feature>
<dbReference type="Pfam" id="PF20182">
    <property type="entry name" value="DUF6545"/>
    <property type="match status" value="1"/>
</dbReference>
<protein>
    <recommendedName>
        <fullName evidence="2">DUF6545 domain-containing protein</fullName>
    </recommendedName>
</protein>
<evidence type="ECO:0000256" key="1">
    <source>
        <dbReference type="SAM" id="Phobius"/>
    </source>
</evidence>
<feature type="transmembrane region" description="Helical" evidence="1">
    <location>
        <begin position="138"/>
        <end position="158"/>
    </location>
</feature>
<sequence length="438" mass="48458">MLRRSRRRGDRSAGRFEGAAHAGFSAPRAAAVRAWLADVKNVNLLAIVTLLGGTVWTLPLLIRQRFRAPMRLHLCLSLFLLGTGNVLGQLSDPALLDGLFCIGFTKLAYNVAILSGLCLMIGFLCEHPLQRRTLWSRWEVVFCLCCLTAMVAVTMLLPPHLRNHTFALPYLDDWRVRAFYDIGGAYLAFGYLTCAVLAARHARRGRPLLRVSLSAVSAGLLGLSLSCALRMLWVNCRGCRGYGHPLTYANIFLLGQVATIVVCVGLSLPCFASAAQFFRERAVHRARFRELEELWRRLVDFYPELVLDQPREHRWLPRLDYTSAVYRRYVECRDGLTRLSPFLHRASEEAAVPEDAARGTAPPAAGQGLVHLVDRALRLRGEADRADAVTPAPSVFATLGDNHDADYEGDLGDLIALSRGLRELRSGTAGKAARAARG</sequence>
<feature type="transmembrane region" description="Helical" evidence="1">
    <location>
        <begin position="44"/>
        <end position="62"/>
    </location>
</feature>
<evidence type="ECO:0000313" key="3">
    <source>
        <dbReference type="EMBL" id="GAA0458034.1"/>
    </source>
</evidence>
<gene>
    <name evidence="3" type="ORF">GCM10010361_22580</name>
</gene>
<evidence type="ECO:0000313" key="4">
    <source>
        <dbReference type="Proteomes" id="UP001500909"/>
    </source>
</evidence>